<evidence type="ECO:0000256" key="1">
    <source>
        <dbReference type="SAM" id="MobiDB-lite"/>
    </source>
</evidence>
<gene>
    <name evidence="2" type="ORF">GGX14DRAFT_400869</name>
</gene>
<sequence length="241" mass="25967">MTRVKLVPAAARGNLAGQGVRVLGGEHTRTHRLGLSRCGIPSWERCAIMGKSGHAAAGSAQTGVAAWRQRRRTGRSFGLPAGRAAVAGQSPNTVQPPAYQKGIVIYPFGVSGRCRPHWERLDTMARKGERDGKDSSGGRWAARKRGATDGCWVGREVQTRGKRGWACEKRVCDRAARRHMEVQGGGQRRGHAAAGRIKKRHARSAQEHAGQSYHQIDPFGPAGDEAATGGARSVRFRARPA</sequence>
<accession>A0AAD6V1S4</accession>
<dbReference type="AlphaFoldDB" id="A0AAD6V1S4"/>
<evidence type="ECO:0000313" key="2">
    <source>
        <dbReference type="EMBL" id="KAJ7200187.1"/>
    </source>
</evidence>
<dbReference type="EMBL" id="JARJCW010000064">
    <property type="protein sequence ID" value="KAJ7200187.1"/>
    <property type="molecule type" value="Genomic_DNA"/>
</dbReference>
<organism evidence="2 3">
    <name type="scientific">Mycena pura</name>
    <dbReference type="NCBI Taxonomy" id="153505"/>
    <lineage>
        <taxon>Eukaryota</taxon>
        <taxon>Fungi</taxon>
        <taxon>Dikarya</taxon>
        <taxon>Basidiomycota</taxon>
        <taxon>Agaricomycotina</taxon>
        <taxon>Agaricomycetes</taxon>
        <taxon>Agaricomycetidae</taxon>
        <taxon>Agaricales</taxon>
        <taxon>Marasmiineae</taxon>
        <taxon>Mycenaceae</taxon>
        <taxon>Mycena</taxon>
    </lineage>
</organism>
<dbReference type="Proteomes" id="UP001219525">
    <property type="component" value="Unassembled WGS sequence"/>
</dbReference>
<proteinExistence type="predicted"/>
<reference evidence="2" key="1">
    <citation type="submission" date="2023-03" db="EMBL/GenBank/DDBJ databases">
        <title>Massive genome expansion in bonnet fungi (Mycena s.s.) driven by repeated elements and novel gene families across ecological guilds.</title>
        <authorList>
            <consortium name="Lawrence Berkeley National Laboratory"/>
            <person name="Harder C.B."/>
            <person name="Miyauchi S."/>
            <person name="Viragh M."/>
            <person name="Kuo A."/>
            <person name="Thoen E."/>
            <person name="Andreopoulos B."/>
            <person name="Lu D."/>
            <person name="Skrede I."/>
            <person name="Drula E."/>
            <person name="Henrissat B."/>
            <person name="Morin E."/>
            <person name="Kohler A."/>
            <person name="Barry K."/>
            <person name="LaButti K."/>
            <person name="Morin E."/>
            <person name="Salamov A."/>
            <person name="Lipzen A."/>
            <person name="Mereny Z."/>
            <person name="Hegedus B."/>
            <person name="Baldrian P."/>
            <person name="Stursova M."/>
            <person name="Weitz H."/>
            <person name="Taylor A."/>
            <person name="Grigoriev I.V."/>
            <person name="Nagy L.G."/>
            <person name="Martin F."/>
            <person name="Kauserud H."/>
        </authorList>
    </citation>
    <scope>NUCLEOTIDE SEQUENCE</scope>
    <source>
        <strain evidence="2">9144</strain>
    </source>
</reference>
<protein>
    <submittedName>
        <fullName evidence="2">Uncharacterized protein</fullName>
    </submittedName>
</protein>
<evidence type="ECO:0000313" key="3">
    <source>
        <dbReference type="Proteomes" id="UP001219525"/>
    </source>
</evidence>
<feature type="compositionally biased region" description="Basic and acidic residues" evidence="1">
    <location>
        <begin position="126"/>
        <end position="136"/>
    </location>
</feature>
<feature type="compositionally biased region" description="Basic residues" evidence="1">
    <location>
        <begin position="188"/>
        <end position="203"/>
    </location>
</feature>
<keyword evidence="3" id="KW-1185">Reference proteome</keyword>
<feature type="region of interest" description="Disordered" evidence="1">
    <location>
        <begin position="126"/>
        <end position="145"/>
    </location>
</feature>
<feature type="region of interest" description="Disordered" evidence="1">
    <location>
        <begin position="182"/>
        <end position="241"/>
    </location>
</feature>
<name>A0AAD6V1S4_9AGAR</name>
<comment type="caution">
    <text evidence="2">The sequence shown here is derived from an EMBL/GenBank/DDBJ whole genome shotgun (WGS) entry which is preliminary data.</text>
</comment>